<dbReference type="Gene3D" id="2.130.10.10">
    <property type="entry name" value="YVTN repeat-like/Quinoprotein amine dehydrogenase"/>
    <property type="match status" value="1"/>
</dbReference>
<organism evidence="2 3">
    <name type="scientific">Massariosphaeria phaeospora</name>
    <dbReference type="NCBI Taxonomy" id="100035"/>
    <lineage>
        <taxon>Eukaryota</taxon>
        <taxon>Fungi</taxon>
        <taxon>Dikarya</taxon>
        <taxon>Ascomycota</taxon>
        <taxon>Pezizomycotina</taxon>
        <taxon>Dothideomycetes</taxon>
        <taxon>Pleosporomycetidae</taxon>
        <taxon>Pleosporales</taxon>
        <taxon>Pleosporales incertae sedis</taxon>
        <taxon>Massariosphaeria</taxon>
    </lineage>
</organism>
<sequence length="661" mass="72318">MENTEVSPQFKTTSLPIPSPSGTHVASLSGARLQIRCLASHDIIRSITLPSSHDLRTSRIAWSPPAAAHSSGASTPPRRRPTPRSHRILIADDENTRVYDLCDEKWNAVISNGSGGMGKNVHVEFGSMQDEVVVFSDFASKVTVWCLRTGRTVEIKDPKFSGREGRGWGYRPQQEEWQEGRGAVLALLCRTSGQDVLLLLAPRTYDVLTRVELPTTDAQGLKWSRDGRWIAVWDSAASGYRLCIYTADGHLYRTVTREPPSPTTDEEPHDYSVEGLGIKTVEWVPGNAWLALGGWDRRVRILSTRTFAPAVFLDHTAHIHVPSATVYTEHVDARGERTYAVTPQPMTPPKAAVEKNDAGGIKQGISIMAFNHDGTVCATRDDETPSTVWIWDLRRLRPTAILVQHAPVKGLQWHATDASFLLIQTTHDVPTVYLYNAPSLSAASISTSTSTSTSTATPAPPSILALASSLPKPASSLPTKYHTTFLPATLSAKKYHQKPAFLVAHSQAYIIVYPHGRNASIPHLDSEPEPEPEPEPSTADADQDPDGGGSDDSLYDILTGRTPVPRLHSSELDIGAGDSGLFEDTGVMQDDDYGDVGMEDDDDGASASLNVSLSSFEDTFREKRKGNRDRSSRGGTREKEKEKEKERGGSVFDESGMDEMF</sequence>
<evidence type="ECO:0008006" key="4">
    <source>
        <dbReference type="Google" id="ProtNLM"/>
    </source>
</evidence>
<dbReference type="GO" id="GO:0005815">
    <property type="term" value="C:microtubule organizing center"/>
    <property type="evidence" value="ECO:0007669"/>
    <property type="project" value="TreeGrafter"/>
</dbReference>
<dbReference type="GO" id="GO:1990811">
    <property type="term" value="C:MWP complex"/>
    <property type="evidence" value="ECO:0007669"/>
    <property type="project" value="TreeGrafter"/>
</dbReference>
<evidence type="ECO:0000313" key="2">
    <source>
        <dbReference type="EMBL" id="KAF2873980.1"/>
    </source>
</evidence>
<keyword evidence="3" id="KW-1185">Reference proteome</keyword>
<feature type="compositionally biased region" description="Acidic residues" evidence="1">
    <location>
        <begin position="589"/>
        <end position="604"/>
    </location>
</feature>
<feature type="compositionally biased region" description="Low complexity" evidence="1">
    <location>
        <begin position="63"/>
        <end position="76"/>
    </location>
</feature>
<feature type="region of interest" description="Disordered" evidence="1">
    <location>
        <begin position="1"/>
        <end position="23"/>
    </location>
</feature>
<accession>A0A7C8M8V0</accession>
<feature type="compositionally biased region" description="Polar residues" evidence="1">
    <location>
        <begin position="607"/>
        <end position="617"/>
    </location>
</feature>
<comment type="caution">
    <text evidence="2">The sequence shown here is derived from an EMBL/GenBank/DDBJ whole genome shotgun (WGS) entry which is preliminary data.</text>
</comment>
<dbReference type="Proteomes" id="UP000481861">
    <property type="component" value="Unassembled WGS sequence"/>
</dbReference>
<dbReference type="PANTHER" id="PTHR16220:SF0">
    <property type="entry name" value="WD REPEAT-CONTAINING PROTEIN WRAP73"/>
    <property type="match status" value="1"/>
</dbReference>
<gene>
    <name evidence="2" type="ORF">BDV95DRAFT_539138</name>
</gene>
<protein>
    <recommendedName>
        <fullName evidence="4">WD40-repeat-containing domain protein</fullName>
    </recommendedName>
</protein>
<evidence type="ECO:0000313" key="3">
    <source>
        <dbReference type="Proteomes" id="UP000481861"/>
    </source>
</evidence>
<dbReference type="InterPro" id="IPR052778">
    <property type="entry name" value="Centrosome-WD_assoc"/>
</dbReference>
<feature type="region of interest" description="Disordered" evidence="1">
    <location>
        <begin position="62"/>
        <end position="85"/>
    </location>
</feature>
<feature type="compositionally biased region" description="Basic and acidic residues" evidence="1">
    <location>
        <begin position="628"/>
        <end position="648"/>
    </location>
</feature>
<name>A0A7C8M8V0_9PLEO</name>
<dbReference type="EMBL" id="JAADJZ010000006">
    <property type="protein sequence ID" value="KAF2873980.1"/>
    <property type="molecule type" value="Genomic_DNA"/>
</dbReference>
<dbReference type="SUPFAM" id="SSF82171">
    <property type="entry name" value="DPP6 N-terminal domain-like"/>
    <property type="match status" value="1"/>
</dbReference>
<proteinExistence type="predicted"/>
<dbReference type="GO" id="GO:1990810">
    <property type="term" value="P:microtubule anchoring at mitotic spindle pole body"/>
    <property type="evidence" value="ECO:0007669"/>
    <property type="project" value="TreeGrafter"/>
</dbReference>
<dbReference type="InterPro" id="IPR015943">
    <property type="entry name" value="WD40/YVTN_repeat-like_dom_sf"/>
</dbReference>
<dbReference type="PANTHER" id="PTHR16220">
    <property type="entry name" value="WD REPEAT PROTEIN 8-RELATED"/>
    <property type="match status" value="1"/>
</dbReference>
<reference evidence="2 3" key="1">
    <citation type="submission" date="2020-01" db="EMBL/GenBank/DDBJ databases">
        <authorList>
            <consortium name="DOE Joint Genome Institute"/>
            <person name="Haridas S."/>
            <person name="Albert R."/>
            <person name="Binder M."/>
            <person name="Bloem J."/>
            <person name="Labutti K."/>
            <person name="Salamov A."/>
            <person name="Andreopoulos B."/>
            <person name="Baker S.E."/>
            <person name="Barry K."/>
            <person name="Bills G."/>
            <person name="Bluhm B.H."/>
            <person name="Cannon C."/>
            <person name="Castanera R."/>
            <person name="Culley D.E."/>
            <person name="Daum C."/>
            <person name="Ezra D."/>
            <person name="Gonzalez J.B."/>
            <person name="Henrissat B."/>
            <person name="Kuo A."/>
            <person name="Liang C."/>
            <person name="Lipzen A."/>
            <person name="Lutzoni F."/>
            <person name="Magnuson J."/>
            <person name="Mondo S."/>
            <person name="Nolan M."/>
            <person name="Ohm R."/>
            <person name="Pangilinan J."/>
            <person name="Park H.-J.H."/>
            <person name="Ramirez L."/>
            <person name="Alfaro M."/>
            <person name="Sun H."/>
            <person name="Tritt A."/>
            <person name="Yoshinaga Y."/>
            <person name="Zwiers L.-H.L."/>
            <person name="Turgeon B.G."/>
            <person name="Goodwin S.B."/>
            <person name="Spatafora J.W."/>
            <person name="Crous P.W."/>
            <person name="Grigoriev I.V."/>
        </authorList>
    </citation>
    <scope>NUCLEOTIDE SEQUENCE [LARGE SCALE GENOMIC DNA]</scope>
    <source>
        <strain evidence="2 3">CBS 611.86</strain>
    </source>
</reference>
<evidence type="ECO:0000256" key="1">
    <source>
        <dbReference type="SAM" id="MobiDB-lite"/>
    </source>
</evidence>
<feature type="region of interest" description="Disordered" evidence="1">
    <location>
        <begin position="520"/>
        <end position="661"/>
    </location>
</feature>
<dbReference type="OrthoDB" id="308690at2759"/>
<dbReference type="AlphaFoldDB" id="A0A7C8M8V0"/>